<evidence type="ECO:0000313" key="1">
    <source>
        <dbReference type="Proteomes" id="UP000095282"/>
    </source>
</evidence>
<dbReference type="STRING" id="1561998.A0A1I7UAC0"/>
<accession>A0A1I7UAC0</accession>
<evidence type="ECO:0000313" key="2">
    <source>
        <dbReference type="WBParaSite" id="Csp11.Scaffold629.g16470.t1"/>
    </source>
</evidence>
<dbReference type="InterPro" id="IPR038513">
    <property type="entry name" value="FAIM1_dom_sf"/>
</dbReference>
<dbReference type="InterPro" id="IPR010695">
    <property type="entry name" value="FAIM1"/>
</dbReference>
<dbReference type="WBParaSite" id="Csp11.Scaffold629.g16470.t1">
    <property type="protein sequence ID" value="Csp11.Scaffold629.g16470.t1"/>
    <property type="gene ID" value="Csp11.Scaffold629.g16470"/>
</dbReference>
<name>A0A1I7UAC0_9PELO</name>
<dbReference type="GO" id="GO:1902042">
    <property type="term" value="P:negative regulation of extrinsic apoptotic signaling pathway via death domain receptors"/>
    <property type="evidence" value="ECO:0007669"/>
    <property type="project" value="TreeGrafter"/>
</dbReference>
<organism evidence="1 2">
    <name type="scientific">Caenorhabditis tropicalis</name>
    <dbReference type="NCBI Taxonomy" id="1561998"/>
    <lineage>
        <taxon>Eukaryota</taxon>
        <taxon>Metazoa</taxon>
        <taxon>Ecdysozoa</taxon>
        <taxon>Nematoda</taxon>
        <taxon>Chromadorea</taxon>
        <taxon>Rhabditida</taxon>
        <taxon>Rhabditina</taxon>
        <taxon>Rhabditomorpha</taxon>
        <taxon>Rhabditoidea</taxon>
        <taxon>Rhabditidae</taxon>
        <taxon>Peloderinae</taxon>
        <taxon>Caenorhabditis</taxon>
    </lineage>
</organism>
<dbReference type="Gene3D" id="2.40.128.180">
    <property type="match status" value="2"/>
</dbReference>
<keyword evidence="1" id="KW-1185">Reference proteome</keyword>
<protein>
    <submittedName>
        <fullName evidence="2">Lipocln_cytosolic_FA-bd_dom domain-containing protein</fullName>
    </submittedName>
</protein>
<dbReference type="Pfam" id="PF06905">
    <property type="entry name" value="FAIM1"/>
    <property type="match status" value="1"/>
</dbReference>
<dbReference type="AlphaFoldDB" id="A0A1I7UAC0"/>
<proteinExistence type="predicted"/>
<sequence length="187" mass="22109">MTDIVKCRWVLPCQSERHFVEFSHHPVNGKRTLVVDGRPVQCRNRNGDEVFTLDDMQLRICIKKTDARNFEYTLKIDDVIFETFRESQNRRYDRWETETEKIKYEVVFDKSDLKVRANGKILRSQHRFEEKEAITYFNIKKSQCHIIAVSSGMQRIGVIHSLYVNRMLEPLIIDEAPGTFTSRLPVN</sequence>
<dbReference type="PANTHER" id="PTHR13088:SF3">
    <property type="entry name" value="FAS APOPTOTIC INHIBITORY MOLECULE 1"/>
    <property type="match status" value="1"/>
</dbReference>
<reference evidence="2" key="1">
    <citation type="submission" date="2016-11" db="UniProtKB">
        <authorList>
            <consortium name="WormBaseParasite"/>
        </authorList>
    </citation>
    <scope>IDENTIFICATION</scope>
</reference>
<dbReference type="eggNOG" id="KOG4352">
    <property type="taxonomic scope" value="Eukaryota"/>
</dbReference>
<dbReference type="PANTHER" id="PTHR13088">
    <property type="entry name" value="FAS APOPTOTIC INHIBITORY MOLECULE FAIM"/>
    <property type="match status" value="1"/>
</dbReference>
<dbReference type="Proteomes" id="UP000095282">
    <property type="component" value="Unplaced"/>
</dbReference>